<gene>
    <name evidence="2" type="ORF">G443_001013</name>
</gene>
<dbReference type="EMBL" id="AUBJ02000001">
    <property type="protein sequence ID" value="MCP2330743.1"/>
    <property type="molecule type" value="Genomic_DNA"/>
</dbReference>
<name>A0ABT1JE20_ACTCY</name>
<protein>
    <submittedName>
        <fullName evidence="2">Kinase</fullName>
    </submittedName>
</protein>
<dbReference type="InterPro" id="IPR027417">
    <property type="entry name" value="P-loop_NTPase"/>
</dbReference>
<reference evidence="2 3" key="1">
    <citation type="submission" date="2013-07" db="EMBL/GenBank/DDBJ databases">
        <authorList>
            <consortium name="DOE Joint Genome Institute"/>
            <person name="Reeve W."/>
            <person name="Huntemann M."/>
            <person name="Han J."/>
            <person name="Chen A."/>
            <person name="Kyrpides N."/>
            <person name="Mavromatis K."/>
            <person name="Markowitz V."/>
            <person name="Palaniappan K."/>
            <person name="Ivanova N."/>
            <person name="Schaumberg A."/>
            <person name="Pati A."/>
            <person name="Liolios K."/>
            <person name="Nordberg H.P."/>
            <person name="Cantor M.N."/>
            <person name="Hua S.X."/>
            <person name="Woyke T."/>
        </authorList>
    </citation>
    <scope>NUCLEOTIDE SEQUENCE [LARGE SCALE GENOMIC DNA]</scope>
    <source>
        <strain evidence="2 3">DSM 43889</strain>
    </source>
</reference>
<proteinExistence type="predicted"/>
<dbReference type="GO" id="GO:0016301">
    <property type="term" value="F:kinase activity"/>
    <property type="evidence" value="ECO:0007669"/>
    <property type="project" value="UniProtKB-KW"/>
</dbReference>
<organism evidence="2 3">
    <name type="scientific">Actinoalloteichus caeruleus DSM 43889</name>
    <dbReference type="NCBI Taxonomy" id="1120930"/>
    <lineage>
        <taxon>Bacteria</taxon>
        <taxon>Bacillati</taxon>
        <taxon>Actinomycetota</taxon>
        <taxon>Actinomycetes</taxon>
        <taxon>Pseudonocardiales</taxon>
        <taxon>Pseudonocardiaceae</taxon>
        <taxon>Actinoalloteichus</taxon>
        <taxon>Actinoalloteichus cyanogriseus</taxon>
    </lineage>
</organism>
<keyword evidence="3" id="KW-1185">Reference proteome</keyword>
<keyword evidence="2" id="KW-0808">Transferase</keyword>
<comment type="caution">
    <text evidence="2">The sequence shown here is derived from an EMBL/GenBank/DDBJ whole genome shotgun (WGS) entry which is preliminary data.</text>
</comment>
<dbReference type="SUPFAM" id="SSF52540">
    <property type="entry name" value="P-loop containing nucleoside triphosphate hydrolases"/>
    <property type="match status" value="1"/>
</dbReference>
<evidence type="ECO:0000313" key="2">
    <source>
        <dbReference type="EMBL" id="MCP2330743.1"/>
    </source>
</evidence>
<dbReference type="Proteomes" id="UP000791080">
    <property type="component" value="Unassembled WGS sequence"/>
</dbReference>
<dbReference type="Gene3D" id="3.40.50.300">
    <property type="entry name" value="P-loop containing nucleotide triphosphate hydrolases"/>
    <property type="match status" value="1"/>
</dbReference>
<dbReference type="RefSeq" id="WP_051314294.1">
    <property type="nucleotide sequence ID" value="NZ_AUBJ02000001.1"/>
</dbReference>
<dbReference type="Pfam" id="PF13671">
    <property type="entry name" value="AAA_33"/>
    <property type="match status" value="1"/>
</dbReference>
<keyword evidence="2" id="KW-0418">Kinase</keyword>
<evidence type="ECO:0000256" key="1">
    <source>
        <dbReference type="SAM" id="MobiDB-lite"/>
    </source>
</evidence>
<evidence type="ECO:0000313" key="3">
    <source>
        <dbReference type="Proteomes" id="UP000791080"/>
    </source>
</evidence>
<accession>A0ABT1JE20</accession>
<reference evidence="2 3" key="2">
    <citation type="submission" date="2022-06" db="EMBL/GenBank/DDBJ databases">
        <title>Genomic Encyclopedia of Type Strains, Phase I: the one thousand microbial genomes (KMG-I) project.</title>
        <authorList>
            <person name="Kyrpides N."/>
        </authorList>
    </citation>
    <scope>NUCLEOTIDE SEQUENCE [LARGE SCALE GENOMIC DNA]</scope>
    <source>
        <strain evidence="2 3">DSM 43889</strain>
    </source>
</reference>
<feature type="region of interest" description="Disordered" evidence="1">
    <location>
        <begin position="144"/>
        <end position="163"/>
    </location>
</feature>
<sequence length="289" mass="31372">MSQVIIATRGLPGSGKTTWAEWVALQLATHGASVLSISRDEVRAALGVTHGEAEARVTRIQHSRIREALDFGMEVIIVHDTLLTERAERALRRLADAGGARLLISSFLHVPLATCIARDALRAAPVGADVIRRMWRSWQSASRRRVSLPDEPTRPRNPKQGMNPTAAVFRVLGQHLQRHPSLKVRAIDFYRDGDDYTARRATVVVGLGVAPLLAWARTMASPRIECGPTRPTGRSDLAATGGLGDLGAVQVTVWSSVDASVVADLPSHVELDDLVRLATEHYDVDRGAA</sequence>